<reference evidence="3 4" key="1">
    <citation type="submission" date="2019-02" db="EMBL/GenBank/DDBJ databases">
        <title>Sequencing the genomes of 1000 actinobacteria strains.</title>
        <authorList>
            <person name="Klenk H.-P."/>
        </authorList>
    </citation>
    <scope>NUCLEOTIDE SEQUENCE [LARGE SCALE GENOMIC DNA]</scope>
    <source>
        <strain evidence="3 4">DSM 45779</strain>
    </source>
</reference>
<dbReference type="Proteomes" id="UP000291591">
    <property type="component" value="Unassembled WGS sequence"/>
</dbReference>
<feature type="transmembrane region" description="Helical" evidence="2">
    <location>
        <begin position="44"/>
        <end position="65"/>
    </location>
</feature>
<comment type="caution">
    <text evidence="3">The sequence shown here is derived from an EMBL/GenBank/DDBJ whole genome shotgun (WGS) entry which is preliminary data.</text>
</comment>
<evidence type="ECO:0000313" key="4">
    <source>
        <dbReference type="Proteomes" id="UP000291591"/>
    </source>
</evidence>
<name>A0A4V2FQJ9_PSEST</name>
<accession>A0A4V2FQJ9</accession>
<feature type="transmembrane region" description="Helical" evidence="2">
    <location>
        <begin position="71"/>
        <end position="89"/>
    </location>
</feature>
<keyword evidence="2" id="KW-1133">Transmembrane helix</keyword>
<sequence length="191" mass="21236">MGLREVTGYIAHALLAGYWIWVVSSTAAQLRSTSRSPRLRLQVALVKTAGIAVTAVVVGVIHFWATHWWHVVVTLVVAAPVGVGLRHVYKRLVVAPRHRRALVQRAQVYDLIHHGDRNVRISGPIPFTPPRGLRQPHAEPRHRTIPLPRPSADRPSANVERWWTSKHEPAAQPPPTEERPGPASEGSTAPW</sequence>
<organism evidence="3 4">
    <name type="scientific">Pseudonocardia sediminis</name>
    <dbReference type="NCBI Taxonomy" id="1397368"/>
    <lineage>
        <taxon>Bacteria</taxon>
        <taxon>Bacillati</taxon>
        <taxon>Actinomycetota</taxon>
        <taxon>Actinomycetes</taxon>
        <taxon>Pseudonocardiales</taxon>
        <taxon>Pseudonocardiaceae</taxon>
        <taxon>Pseudonocardia</taxon>
    </lineage>
</organism>
<keyword evidence="2" id="KW-0812">Transmembrane</keyword>
<dbReference type="OrthoDB" id="9999070at2"/>
<dbReference type="RefSeq" id="WP_130289537.1">
    <property type="nucleotide sequence ID" value="NZ_SHKL01000001.1"/>
</dbReference>
<protein>
    <submittedName>
        <fullName evidence="3">Uncharacterized protein</fullName>
    </submittedName>
</protein>
<evidence type="ECO:0000256" key="2">
    <source>
        <dbReference type="SAM" id="Phobius"/>
    </source>
</evidence>
<evidence type="ECO:0000313" key="3">
    <source>
        <dbReference type="EMBL" id="RZT85000.1"/>
    </source>
</evidence>
<dbReference type="AlphaFoldDB" id="A0A4V2FQJ9"/>
<gene>
    <name evidence="3" type="ORF">EV383_1862</name>
</gene>
<proteinExistence type="predicted"/>
<feature type="transmembrane region" description="Helical" evidence="2">
    <location>
        <begin position="6"/>
        <end position="23"/>
    </location>
</feature>
<dbReference type="EMBL" id="SHKL01000001">
    <property type="protein sequence ID" value="RZT85000.1"/>
    <property type="molecule type" value="Genomic_DNA"/>
</dbReference>
<evidence type="ECO:0000256" key="1">
    <source>
        <dbReference type="SAM" id="MobiDB-lite"/>
    </source>
</evidence>
<keyword evidence="2" id="KW-0472">Membrane</keyword>
<keyword evidence="4" id="KW-1185">Reference proteome</keyword>
<feature type="region of interest" description="Disordered" evidence="1">
    <location>
        <begin position="122"/>
        <end position="191"/>
    </location>
</feature>